<evidence type="ECO:0000313" key="2">
    <source>
        <dbReference type="EMBL" id="APV44454.1"/>
    </source>
</evidence>
<proteinExistence type="predicted"/>
<sequence>MKKRILVIGTILSLAMVTASPLSVSAETTVISGTIANTAVLTAPSNITFTNFVVGTNTGSSTTPGSVVANASGWSLEVTDAKVESKGYMTRADGNNLSALIQVGMTSGSVTTISLYQAQLVADTAHGYGAAGTFTIPLYVSQLVGTGDLPGAYSITLTYTATPAS</sequence>
<keyword evidence="3" id="KW-1185">Reference proteome</keyword>
<organism evidence="2 3">
    <name type="scientific">Dehalogenimonas formicexedens</name>
    <dbReference type="NCBI Taxonomy" id="1839801"/>
    <lineage>
        <taxon>Bacteria</taxon>
        <taxon>Bacillati</taxon>
        <taxon>Chloroflexota</taxon>
        <taxon>Dehalococcoidia</taxon>
        <taxon>Dehalococcoidales</taxon>
        <taxon>Dehalococcoidaceae</taxon>
        <taxon>Dehalogenimonas</taxon>
    </lineage>
</organism>
<keyword evidence="1" id="KW-0732">Signal</keyword>
<dbReference type="AlphaFoldDB" id="A0A1P8F7K6"/>
<feature type="chain" id="PRO_5013360712" evidence="1">
    <location>
        <begin position="27"/>
        <end position="165"/>
    </location>
</feature>
<evidence type="ECO:0000313" key="3">
    <source>
        <dbReference type="Proteomes" id="UP000185934"/>
    </source>
</evidence>
<dbReference type="RefSeq" id="WP_145925534.1">
    <property type="nucleotide sequence ID" value="NZ_CP018258.1"/>
</dbReference>
<accession>A0A1P8F7K6</accession>
<dbReference type="EMBL" id="CP018258">
    <property type="protein sequence ID" value="APV44454.1"/>
    <property type="molecule type" value="Genomic_DNA"/>
</dbReference>
<dbReference type="STRING" id="1839801.Dform_01120"/>
<dbReference type="KEGG" id="dfo:Dform_01120"/>
<evidence type="ECO:0000256" key="1">
    <source>
        <dbReference type="SAM" id="SignalP"/>
    </source>
</evidence>
<protein>
    <submittedName>
        <fullName evidence="2">Uncharacterized protein</fullName>
    </submittedName>
</protein>
<gene>
    <name evidence="2" type="ORF">Dform_01120</name>
</gene>
<dbReference type="Proteomes" id="UP000185934">
    <property type="component" value="Chromosome"/>
</dbReference>
<name>A0A1P8F7K6_9CHLR</name>
<feature type="signal peptide" evidence="1">
    <location>
        <begin position="1"/>
        <end position="26"/>
    </location>
</feature>
<reference evidence="3" key="1">
    <citation type="submission" date="2016-11" db="EMBL/GenBank/DDBJ databases">
        <title>Dehalogenimonas formicexedens sp. nov., a chlorinated alkane respiring bacterium isolated from contaminated groundwater.</title>
        <authorList>
            <person name="Key T.A."/>
            <person name="Bowman K.S."/>
            <person name="Lee I."/>
            <person name="Chun J."/>
            <person name="Albuquerque L."/>
            <person name="da Costa M.S."/>
            <person name="Rainey F.A."/>
            <person name="Moe W.M."/>
        </authorList>
    </citation>
    <scope>NUCLEOTIDE SEQUENCE [LARGE SCALE GENOMIC DNA]</scope>
    <source>
        <strain evidence="3">NSZ-14</strain>
    </source>
</reference>